<feature type="binding site" evidence="5">
    <location>
        <begin position="189"/>
        <end position="194"/>
    </location>
    <ligand>
        <name>ATP</name>
        <dbReference type="ChEBI" id="CHEBI:30616"/>
    </ligand>
</feature>
<dbReference type="AlphaFoldDB" id="L8GXB7"/>
<dbReference type="SUPFAM" id="SSF54211">
    <property type="entry name" value="Ribosomal protein S5 domain 2-like"/>
    <property type="match status" value="1"/>
</dbReference>
<dbReference type="KEGG" id="acan:ACA1_058840"/>
<dbReference type="PROSITE" id="PS00298">
    <property type="entry name" value="HSP90"/>
    <property type="match status" value="1"/>
</dbReference>
<dbReference type="InterPro" id="IPR003594">
    <property type="entry name" value="HATPase_dom"/>
</dbReference>
<dbReference type="Gene3D" id="3.40.50.11260">
    <property type="match status" value="1"/>
</dbReference>
<dbReference type="GO" id="GO:0140662">
    <property type="term" value="F:ATP-dependent protein folding chaperone"/>
    <property type="evidence" value="ECO:0007669"/>
    <property type="project" value="InterPro"/>
</dbReference>
<sequence>MLLSLQQAARLLPFLLVAALVSAHGEALLTADLKAEKVALKTDDDVAQREERSIAPSPAYTEEELKLLEQTKEKFEFQSDVSRIMNIIINNVYTNREVFLRELISNASDALDKIRLQSLTDATKLDAKKELEIRVQSNAEDGTLTISDTGVGMTKAELVQNLGTIAHSGTKQFAEMLGSKDASSNLIGQFGVGFYSAFLVADRVVVVSKSNDDADQWIWESTADSNYSIVKDPRGNTLGRGTSITMHLKKDADTQTFLKSDKLRDLIIRYSDFISFPIFLWESHVERVPVKEEAEDDAEDEEAEVDTDDDEETEDDEEKKVVKETIPELVWDWERINDKQPIWTRRKDDIEDEEYENFFKAVTREDRPPLSYIHFTAEGDNGAFKAIMFLPEAPPYSQFDSAARQKGVKLYVRRVFITEELDALLPKYLAFLRGVVDSDDLPLNLSRETLQEHKALEVIRNKLVRKTIAMFQQLGDAETAEEKAKYAKFWKSYGTNIKLGVIEDSGNRARLAKLLRYLSSTTGENTSFDDYVARMKEGQEDIYYLSGDSVEALKTSPLLEKLTEKGYEVLFAVDPIDEYTFQNLPKYDKYKLVNLAKEGVKLPGEEDEDKDHEEDLKEVITYLKKTFSSKISRVKVSNRLSRSPCALVAESWGHTAQMEKVMRAQALSSKDDPKSRMWAGKKVLEINPRHPIVLELNRLVTADATDPTAKDVATLLLDTAAISSGYNIDQPASFVTRVLRMISTSLDLPEAVIEDLAAPAAAEPAKKATEAEAEAEDEDDGGVDVDLDGEEDDEHDEL</sequence>
<keyword evidence="4" id="KW-0143">Chaperone</keyword>
<feature type="region of interest" description="Disordered" evidence="6">
    <location>
        <begin position="290"/>
        <end position="321"/>
    </location>
</feature>
<dbReference type="InterPro" id="IPR037196">
    <property type="entry name" value="HSP90_C"/>
</dbReference>
<dbReference type="Gene3D" id="3.30.230.80">
    <property type="match status" value="1"/>
</dbReference>
<dbReference type="EMBL" id="KB007974">
    <property type="protein sequence ID" value="ELR17218.1"/>
    <property type="molecule type" value="Genomic_DNA"/>
</dbReference>
<evidence type="ECO:0000313" key="9">
    <source>
        <dbReference type="EMBL" id="ELR17218.1"/>
    </source>
</evidence>
<feature type="binding site" evidence="5">
    <location>
        <position position="161"/>
    </location>
    <ligand>
        <name>ATP</name>
        <dbReference type="ChEBI" id="CHEBI:30616"/>
    </ligand>
</feature>
<keyword evidence="2 5" id="KW-0547">Nucleotide-binding</keyword>
<reference evidence="9 10" key="1">
    <citation type="journal article" date="2013" name="Genome Biol.">
        <title>Genome of Acanthamoeba castellanii highlights extensive lateral gene transfer and early evolution of tyrosine kinase signaling.</title>
        <authorList>
            <person name="Clarke M."/>
            <person name="Lohan A.J."/>
            <person name="Liu B."/>
            <person name="Lagkouvardos I."/>
            <person name="Roy S."/>
            <person name="Zafar N."/>
            <person name="Bertelli C."/>
            <person name="Schilde C."/>
            <person name="Kianianmomeni A."/>
            <person name="Burglin T.R."/>
            <person name="Frech C."/>
            <person name="Turcotte B."/>
            <person name="Kopec K.O."/>
            <person name="Synnott J.M."/>
            <person name="Choo C."/>
            <person name="Paponov I."/>
            <person name="Finkler A."/>
            <person name="Soon Heng Tan C."/>
            <person name="Hutchins A.P."/>
            <person name="Weinmeier T."/>
            <person name="Rattei T."/>
            <person name="Chu J.S."/>
            <person name="Gimenez G."/>
            <person name="Irimia M."/>
            <person name="Rigden D.J."/>
            <person name="Fitzpatrick D.A."/>
            <person name="Lorenzo-Morales J."/>
            <person name="Bateman A."/>
            <person name="Chiu C.H."/>
            <person name="Tang P."/>
            <person name="Hegemann P."/>
            <person name="Fromm H."/>
            <person name="Raoult D."/>
            <person name="Greub G."/>
            <person name="Miranda-Saavedra D."/>
            <person name="Chen N."/>
            <person name="Nash P."/>
            <person name="Ginger M.L."/>
            <person name="Horn M."/>
            <person name="Schaap P."/>
            <person name="Caler L."/>
            <person name="Loftus B."/>
        </authorList>
    </citation>
    <scope>NUCLEOTIDE SEQUENCE [LARGE SCALE GENOMIC DNA]</scope>
    <source>
        <strain evidence="9 10">Neff</strain>
    </source>
</reference>
<dbReference type="SUPFAM" id="SSF55874">
    <property type="entry name" value="ATPase domain of HSP90 chaperone/DNA topoisomerase II/histidine kinase"/>
    <property type="match status" value="1"/>
</dbReference>
<feature type="binding site" evidence="5">
    <location>
        <position position="242"/>
    </location>
    <ligand>
        <name>ATP</name>
        <dbReference type="ChEBI" id="CHEBI:30616"/>
    </ligand>
</feature>
<keyword evidence="10" id="KW-1185">Reference proteome</keyword>
<dbReference type="GO" id="GO:0005524">
    <property type="term" value="F:ATP binding"/>
    <property type="evidence" value="ECO:0007669"/>
    <property type="project" value="UniProtKB-KW"/>
</dbReference>
<feature type="binding site" evidence="5">
    <location>
        <position position="153"/>
    </location>
    <ligand>
        <name>ATP</name>
        <dbReference type="ChEBI" id="CHEBI:30616"/>
    </ligand>
</feature>
<evidence type="ECO:0000256" key="7">
    <source>
        <dbReference type="SAM" id="SignalP"/>
    </source>
</evidence>
<evidence type="ECO:0000256" key="6">
    <source>
        <dbReference type="SAM" id="MobiDB-lite"/>
    </source>
</evidence>
<feature type="binding site" evidence="5">
    <location>
        <position position="447"/>
    </location>
    <ligand>
        <name>ATP</name>
        <dbReference type="ChEBI" id="CHEBI:30616"/>
    </ligand>
</feature>
<dbReference type="InterPro" id="IPR001404">
    <property type="entry name" value="Hsp90_fam"/>
</dbReference>
<evidence type="ECO:0000259" key="8">
    <source>
        <dbReference type="SMART" id="SM00387"/>
    </source>
</evidence>
<gene>
    <name evidence="9" type="ORF">ACA1_058840</name>
</gene>
<keyword evidence="7" id="KW-0732">Signal</keyword>
<dbReference type="GO" id="GO:0016887">
    <property type="term" value="F:ATP hydrolysis activity"/>
    <property type="evidence" value="ECO:0007669"/>
    <property type="project" value="InterPro"/>
</dbReference>
<dbReference type="GeneID" id="14918325"/>
<dbReference type="PANTHER" id="PTHR11528">
    <property type="entry name" value="HEAT SHOCK PROTEIN 90 FAMILY MEMBER"/>
    <property type="match status" value="1"/>
</dbReference>
<keyword evidence="9" id="KW-0346">Stress response</keyword>
<evidence type="ECO:0000256" key="4">
    <source>
        <dbReference type="ARBA" id="ARBA00023186"/>
    </source>
</evidence>
<feature type="binding site" evidence="5">
    <location>
        <position position="148"/>
    </location>
    <ligand>
        <name>ATP</name>
        <dbReference type="ChEBI" id="CHEBI:30616"/>
    </ligand>
</feature>
<proteinExistence type="inferred from homology"/>
<evidence type="ECO:0000256" key="3">
    <source>
        <dbReference type="ARBA" id="ARBA00022840"/>
    </source>
</evidence>
<feature type="domain" description="Histidine kinase/HSP90-like ATPase" evidence="8">
    <location>
        <begin position="95"/>
        <end position="252"/>
    </location>
</feature>
<dbReference type="STRING" id="1257118.L8GXB7"/>
<keyword evidence="3 5" id="KW-0067">ATP-binding</keyword>
<dbReference type="CDD" id="cd16927">
    <property type="entry name" value="HATPase_Hsp90-like"/>
    <property type="match status" value="1"/>
</dbReference>
<dbReference type="InterPro" id="IPR020568">
    <property type="entry name" value="Ribosomal_Su5_D2-typ_SF"/>
</dbReference>
<evidence type="ECO:0000256" key="1">
    <source>
        <dbReference type="ARBA" id="ARBA00008239"/>
    </source>
</evidence>
<dbReference type="Pfam" id="PF13589">
    <property type="entry name" value="HATPase_c_3"/>
    <property type="match status" value="1"/>
</dbReference>
<dbReference type="InterPro" id="IPR036890">
    <property type="entry name" value="HATPase_C_sf"/>
</dbReference>
<feature type="compositionally biased region" description="Acidic residues" evidence="6">
    <location>
        <begin position="771"/>
        <end position="798"/>
    </location>
</feature>
<dbReference type="InterPro" id="IPR019805">
    <property type="entry name" value="Heat_shock_protein_90_CS"/>
</dbReference>
<dbReference type="Proteomes" id="UP000011083">
    <property type="component" value="Unassembled WGS sequence"/>
</dbReference>
<dbReference type="Gene3D" id="3.30.565.10">
    <property type="entry name" value="Histidine kinase-like ATPase, C-terminal domain"/>
    <property type="match status" value="1"/>
</dbReference>
<feature type="region of interest" description="Disordered" evidence="6">
    <location>
        <begin position="757"/>
        <end position="798"/>
    </location>
</feature>
<feature type="compositionally biased region" description="Acidic residues" evidence="6">
    <location>
        <begin position="293"/>
        <end position="317"/>
    </location>
</feature>
<dbReference type="OrthoDB" id="5426351at2759"/>
<feature type="chain" id="PRO_5003989923" evidence="7">
    <location>
        <begin position="24"/>
        <end position="798"/>
    </location>
</feature>
<dbReference type="SMART" id="SM00387">
    <property type="entry name" value="HATPase_c"/>
    <property type="match status" value="1"/>
</dbReference>
<dbReference type="GO" id="GO:0051082">
    <property type="term" value="F:unfolded protein binding"/>
    <property type="evidence" value="ECO:0007669"/>
    <property type="project" value="InterPro"/>
</dbReference>
<dbReference type="SUPFAM" id="SSF110942">
    <property type="entry name" value="HSP90 C-terminal domain"/>
    <property type="match status" value="1"/>
</dbReference>
<feature type="binding site" evidence="5">
    <location>
        <position position="106"/>
    </location>
    <ligand>
        <name>ATP</name>
        <dbReference type="ChEBI" id="CHEBI:30616"/>
    </ligand>
</feature>
<dbReference type="InterPro" id="IPR020575">
    <property type="entry name" value="Hsp90_N"/>
</dbReference>
<dbReference type="OMA" id="HMERLMA"/>
<dbReference type="Gene3D" id="1.20.120.790">
    <property type="entry name" value="Heat shock protein 90, C-terminal domain"/>
    <property type="match status" value="1"/>
</dbReference>
<dbReference type="VEuPathDB" id="AmoebaDB:ACA1_058840"/>
<dbReference type="HAMAP" id="MF_00505">
    <property type="entry name" value="HSP90"/>
    <property type="match status" value="1"/>
</dbReference>
<name>L8GXB7_ACACF</name>
<evidence type="ECO:0000256" key="2">
    <source>
        <dbReference type="ARBA" id="ARBA00022741"/>
    </source>
</evidence>
<feature type="binding site" evidence="5">
    <location>
        <begin position="168"/>
        <end position="169"/>
    </location>
    <ligand>
        <name>ATP</name>
        <dbReference type="ChEBI" id="CHEBI:30616"/>
    </ligand>
</feature>
<dbReference type="Pfam" id="PF00183">
    <property type="entry name" value="HSP90"/>
    <property type="match status" value="1"/>
</dbReference>
<dbReference type="NCBIfam" id="NF003555">
    <property type="entry name" value="PRK05218.1"/>
    <property type="match status" value="1"/>
</dbReference>
<dbReference type="RefSeq" id="XP_004339231.1">
    <property type="nucleotide sequence ID" value="XM_004339183.1"/>
</dbReference>
<accession>L8GXB7</accession>
<feature type="binding site" evidence="5">
    <location>
        <position position="102"/>
    </location>
    <ligand>
        <name>ATP</name>
        <dbReference type="ChEBI" id="CHEBI:30616"/>
    </ligand>
</feature>
<dbReference type="FunFam" id="3.30.565.10:FF:000005">
    <property type="entry name" value="Heat shock protein 90"/>
    <property type="match status" value="1"/>
</dbReference>
<feature type="signal peptide" evidence="7">
    <location>
        <begin position="1"/>
        <end position="23"/>
    </location>
</feature>
<protein>
    <submittedName>
        <fullName evidence="9">Heat shock protein gp96, putative</fullName>
    </submittedName>
</protein>
<evidence type="ECO:0000313" key="10">
    <source>
        <dbReference type="Proteomes" id="UP000011083"/>
    </source>
</evidence>
<dbReference type="PIRSF" id="PIRSF002583">
    <property type="entry name" value="Hsp90"/>
    <property type="match status" value="1"/>
</dbReference>
<organism evidence="9 10">
    <name type="scientific">Acanthamoeba castellanii (strain ATCC 30010 / Neff)</name>
    <dbReference type="NCBI Taxonomy" id="1257118"/>
    <lineage>
        <taxon>Eukaryota</taxon>
        <taxon>Amoebozoa</taxon>
        <taxon>Discosea</taxon>
        <taxon>Longamoebia</taxon>
        <taxon>Centramoebida</taxon>
        <taxon>Acanthamoebidae</taxon>
        <taxon>Acanthamoeba</taxon>
    </lineage>
</organism>
<dbReference type="PRINTS" id="PR00775">
    <property type="entry name" value="HEATSHOCK90"/>
</dbReference>
<evidence type="ECO:0000256" key="5">
    <source>
        <dbReference type="PIRSR" id="PIRSR002583-1"/>
    </source>
</evidence>
<comment type="similarity">
    <text evidence="1">Belongs to the heat shock protein 90 family.</text>
</comment>